<evidence type="ECO:0000256" key="1">
    <source>
        <dbReference type="ARBA" id="ARBA00022448"/>
    </source>
</evidence>
<evidence type="ECO:0000256" key="9">
    <source>
        <dbReference type="SAM" id="Phobius"/>
    </source>
</evidence>
<evidence type="ECO:0000256" key="3">
    <source>
        <dbReference type="ARBA" id="ARBA00022630"/>
    </source>
</evidence>
<keyword evidence="3" id="KW-0285">Flavoprotein</keyword>
<dbReference type="PANTHER" id="PTHR30578:SF0">
    <property type="entry name" value="ION-TRANSLOCATING OXIDOREDUCTASE COMPLEX SUBUNIT D"/>
    <property type="match status" value="1"/>
</dbReference>
<protein>
    <submittedName>
        <fullName evidence="10">Na+-transporting NADH:ubiquinone oxidoreductase, subunit NqrB</fullName>
    </submittedName>
</protein>
<feature type="transmembrane region" description="Helical" evidence="9">
    <location>
        <begin position="255"/>
        <end position="273"/>
    </location>
</feature>
<name>A0A2T1LYE4_9CHRO</name>
<evidence type="ECO:0000256" key="5">
    <source>
        <dbReference type="ARBA" id="ARBA00022692"/>
    </source>
</evidence>
<feature type="transmembrane region" description="Helical" evidence="9">
    <location>
        <begin position="124"/>
        <end position="141"/>
    </location>
</feature>
<gene>
    <name evidence="10" type="ORF">C7H19_09620</name>
</gene>
<reference evidence="10 11" key="2">
    <citation type="submission" date="2018-03" db="EMBL/GenBank/DDBJ databases">
        <authorList>
            <person name="Keele B.F."/>
        </authorList>
    </citation>
    <scope>NUCLEOTIDE SEQUENCE [LARGE SCALE GENOMIC DNA]</scope>
    <source>
        <strain evidence="10 11">CCALA 016</strain>
    </source>
</reference>
<keyword evidence="5 9" id="KW-0812">Transmembrane</keyword>
<comment type="caution">
    <text evidence="10">The sequence shown here is derived from an EMBL/GenBank/DDBJ whole genome shotgun (WGS) entry which is preliminary data.</text>
</comment>
<evidence type="ECO:0000256" key="4">
    <source>
        <dbReference type="ARBA" id="ARBA00022643"/>
    </source>
</evidence>
<organism evidence="10 11">
    <name type="scientific">Aphanothece hegewaldii CCALA 016</name>
    <dbReference type="NCBI Taxonomy" id="2107694"/>
    <lineage>
        <taxon>Bacteria</taxon>
        <taxon>Bacillati</taxon>
        <taxon>Cyanobacteriota</taxon>
        <taxon>Cyanophyceae</taxon>
        <taxon>Oscillatoriophycideae</taxon>
        <taxon>Chroococcales</taxon>
        <taxon>Aphanothecaceae</taxon>
        <taxon>Aphanothece</taxon>
    </lineage>
</organism>
<accession>A0A2T1LYE4</accession>
<feature type="transmembrane region" description="Helical" evidence="9">
    <location>
        <begin position="200"/>
        <end position="219"/>
    </location>
</feature>
<evidence type="ECO:0000256" key="2">
    <source>
        <dbReference type="ARBA" id="ARBA00022553"/>
    </source>
</evidence>
<keyword evidence="10" id="KW-0830">Ubiquinone</keyword>
<evidence type="ECO:0000256" key="7">
    <source>
        <dbReference type="ARBA" id="ARBA00022989"/>
    </source>
</evidence>
<keyword evidence="4" id="KW-0288">FMN</keyword>
<dbReference type="InterPro" id="IPR004338">
    <property type="entry name" value="NqrB/RnfD"/>
</dbReference>
<evidence type="ECO:0000256" key="8">
    <source>
        <dbReference type="ARBA" id="ARBA00023136"/>
    </source>
</evidence>
<dbReference type="RefSeq" id="WP_106456664.1">
    <property type="nucleotide sequence ID" value="NZ_PXOH01000008.1"/>
</dbReference>
<evidence type="ECO:0000256" key="6">
    <source>
        <dbReference type="ARBA" id="ARBA00022967"/>
    </source>
</evidence>
<keyword evidence="11" id="KW-1185">Reference proteome</keyword>
<dbReference type="GO" id="GO:0005886">
    <property type="term" value="C:plasma membrane"/>
    <property type="evidence" value="ECO:0007669"/>
    <property type="project" value="TreeGrafter"/>
</dbReference>
<feature type="transmembrane region" description="Helical" evidence="9">
    <location>
        <begin position="153"/>
        <end position="170"/>
    </location>
</feature>
<proteinExistence type="predicted"/>
<keyword evidence="6" id="KW-1278">Translocase</keyword>
<evidence type="ECO:0000313" key="10">
    <source>
        <dbReference type="EMBL" id="PSF37422.1"/>
    </source>
</evidence>
<dbReference type="OrthoDB" id="9776359at2"/>
<sequence length="294" mass="34198">MLFSFKDARDYQILFLSLFLCLGLMTRDWSIRIDCIVVAILSCLLTQFVLSFWTQYHQKQQENYLNPSWNRILKNFPYSSLKSALITALGLSLLLRVNDVATIAIAGCLAISSKFLFQWKNKHFFNPANFGIILTLLLTKDAWVSPGQWGTDWVYLLLFLGLGGIVLNKVGRWDTSLIFLFTYSSLELIRNYWLGWSFDVLQHHLMNGSLIVFALFMITDPRSIPNSRISRIVWSICLAILVYILEHKLYLKTSLFWSLFILSPFTLILDMTWKEVQFNWNYLGFSSKSIPRIT</sequence>
<dbReference type="GO" id="GO:0055085">
    <property type="term" value="P:transmembrane transport"/>
    <property type="evidence" value="ECO:0007669"/>
    <property type="project" value="InterPro"/>
</dbReference>
<feature type="transmembrane region" description="Helical" evidence="9">
    <location>
        <begin position="100"/>
        <end position="117"/>
    </location>
</feature>
<keyword evidence="8 9" id="KW-0472">Membrane</keyword>
<dbReference type="Proteomes" id="UP000239001">
    <property type="component" value="Unassembled WGS sequence"/>
</dbReference>
<evidence type="ECO:0000313" key="11">
    <source>
        <dbReference type="Proteomes" id="UP000239001"/>
    </source>
</evidence>
<feature type="transmembrane region" description="Helical" evidence="9">
    <location>
        <begin position="36"/>
        <end position="54"/>
    </location>
</feature>
<dbReference type="PANTHER" id="PTHR30578">
    <property type="entry name" value="ELECTRON TRANSPORT COMPLEX PROTEIN RNFD"/>
    <property type="match status" value="1"/>
</dbReference>
<dbReference type="AlphaFoldDB" id="A0A2T1LYE4"/>
<dbReference type="EMBL" id="PXOH01000008">
    <property type="protein sequence ID" value="PSF37422.1"/>
    <property type="molecule type" value="Genomic_DNA"/>
</dbReference>
<keyword evidence="7 9" id="KW-1133">Transmembrane helix</keyword>
<dbReference type="Pfam" id="PF03116">
    <property type="entry name" value="NQR2_RnfD_RnfE"/>
    <property type="match status" value="1"/>
</dbReference>
<keyword evidence="1" id="KW-0813">Transport</keyword>
<feature type="transmembrane region" description="Helical" evidence="9">
    <location>
        <begin position="231"/>
        <end position="249"/>
    </location>
</feature>
<keyword evidence="2" id="KW-0597">Phosphoprotein</keyword>
<reference evidence="10 11" key="1">
    <citation type="submission" date="2018-03" db="EMBL/GenBank/DDBJ databases">
        <title>The ancient ancestry and fast evolution of plastids.</title>
        <authorList>
            <person name="Moore K.R."/>
            <person name="Magnabosco C."/>
            <person name="Momper L."/>
            <person name="Gold D.A."/>
            <person name="Bosak T."/>
            <person name="Fournier G.P."/>
        </authorList>
    </citation>
    <scope>NUCLEOTIDE SEQUENCE [LARGE SCALE GENOMIC DNA]</scope>
    <source>
        <strain evidence="10 11">CCALA 016</strain>
    </source>
</reference>